<feature type="region of interest" description="Disordered" evidence="1">
    <location>
        <begin position="26"/>
        <end position="54"/>
    </location>
</feature>
<comment type="caution">
    <text evidence="3">The sequence shown here is derived from an EMBL/GenBank/DDBJ whole genome shotgun (WGS) entry which is preliminary data.</text>
</comment>
<gene>
    <name evidence="3" type="ORF">ILUMI_22399</name>
</gene>
<dbReference type="GO" id="GO:0004867">
    <property type="term" value="F:serine-type endopeptidase inhibitor activity"/>
    <property type="evidence" value="ECO:0007669"/>
    <property type="project" value="InterPro"/>
</dbReference>
<name>A0A8K0G0K5_IGNLU</name>
<dbReference type="Gene3D" id="4.10.410.10">
    <property type="entry name" value="Pancreatic trypsin inhibitor Kunitz domain"/>
    <property type="match status" value="1"/>
</dbReference>
<organism evidence="3 4">
    <name type="scientific">Ignelater luminosus</name>
    <name type="common">Cucubano</name>
    <name type="synonym">Pyrophorus luminosus</name>
    <dbReference type="NCBI Taxonomy" id="2038154"/>
    <lineage>
        <taxon>Eukaryota</taxon>
        <taxon>Metazoa</taxon>
        <taxon>Ecdysozoa</taxon>
        <taxon>Arthropoda</taxon>
        <taxon>Hexapoda</taxon>
        <taxon>Insecta</taxon>
        <taxon>Pterygota</taxon>
        <taxon>Neoptera</taxon>
        <taxon>Endopterygota</taxon>
        <taxon>Coleoptera</taxon>
        <taxon>Polyphaga</taxon>
        <taxon>Elateriformia</taxon>
        <taxon>Elateroidea</taxon>
        <taxon>Elateridae</taxon>
        <taxon>Agrypninae</taxon>
        <taxon>Pyrophorini</taxon>
        <taxon>Ignelater</taxon>
    </lineage>
</organism>
<dbReference type="InterPro" id="IPR036880">
    <property type="entry name" value="Kunitz_BPTI_sf"/>
</dbReference>
<sequence length="222" mass="25242">MNSTILISFPLYILFITDDFNQTISTERTSSETTSTETTSTTETTSRTKRTRPTRFILPTTTTVPGPVAHYTDLTHADCSLEPEDTSECTNNKTGSVWYWSMFTNDCQAKPYQGCKLTRNGYPSKLLSRYGKVPARFIPPPTPAPANSYNKYINMTTADCSLEPEDKSECKHNKTGFVWYWSMMTNSCEKKLYQGCKLTMNGFLKQMHCEWFASSICCFDSK</sequence>
<reference evidence="3" key="1">
    <citation type="submission" date="2019-08" db="EMBL/GenBank/DDBJ databases">
        <title>The genome of the North American firefly Photinus pyralis.</title>
        <authorList>
            <consortium name="Photinus pyralis genome working group"/>
            <person name="Fallon T.R."/>
            <person name="Sander Lower S.E."/>
            <person name="Weng J.-K."/>
        </authorList>
    </citation>
    <scope>NUCLEOTIDE SEQUENCE</scope>
    <source>
        <strain evidence="3">TRF0915ILg1</strain>
        <tissue evidence="3">Whole body</tissue>
    </source>
</reference>
<feature type="domain" description="BPTI/Kunitz inhibitor" evidence="2">
    <location>
        <begin position="160"/>
        <end position="213"/>
    </location>
</feature>
<dbReference type="AlphaFoldDB" id="A0A8K0G0K5"/>
<evidence type="ECO:0000313" key="4">
    <source>
        <dbReference type="Proteomes" id="UP000801492"/>
    </source>
</evidence>
<evidence type="ECO:0000256" key="1">
    <source>
        <dbReference type="SAM" id="MobiDB-lite"/>
    </source>
</evidence>
<feature type="compositionally biased region" description="Low complexity" evidence="1">
    <location>
        <begin position="26"/>
        <end position="45"/>
    </location>
</feature>
<dbReference type="Proteomes" id="UP000801492">
    <property type="component" value="Unassembled WGS sequence"/>
</dbReference>
<evidence type="ECO:0000313" key="3">
    <source>
        <dbReference type="EMBL" id="KAF2883767.1"/>
    </source>
</evidence>
<dbReference type="SUPFAM" id="SSF57362">
    <property type="entry name" value="BPTI-like"/>
    <property type="match status" value="2"/>
</dbReference>
<dbReference type="PROSITE" id="PS50279">
    <property type="entry name" value="BPTI_KUNITZ_2"/>
    <property type="match status" value="1"/>
</dbReference>
<dbReference type="EMBL" id="VTPC01090291">
    <property type="protein sequence ID" value="KAF2883767.1"/>
    <property type="molecule type" value="Genomic_DNA"/>
</dbReference>
<proteinExistence type="predicted"/>
<evidence type="ECO:0000259" key="2">
    <source>
        <dbReference type="PROSITE" id="PS50279"/>
    </source>
</evidence>
<accession>A0A8K0G0K5</accession>
<dbReference type="Pfam" id="PF00014">
    <property type="entry name" value="Kunitz_BPTI"/>
    <property type="match status" value="1"/>
</dbReference>
<keyword evidence="4" id="KW-1185">Reference proteome</keyword>
<dbReference type="InterPro" id="IPR002223">
    <property type="entry name" value="Kunitz_BPTI"/>
</dbReference>
<protein>
    <recommendedName>
        <fullName evidence="2">BPTI/Kunitz inhibitor domain-containing protein</fullName>
    </recommendedName>
</protein>